<feature type="region of interest" description="Disordered" evidence="1">
    <location>
        <begin position="422"/>
        <end position="450"/>
    </location>
</feature>
<sequence>MKNNLDYLTKSQDARTARLSSYDQDGKNQDYWMIPAGESITLGEIEGPACITHMWMTSFCRKTIGPGIVDPIMGSHVAPVNEIANPLGVTWEEQDPFYYRTALFKITWDDEDTPSILAPLGDFFCIGNSLPGNFQSAPFNVSVKPEEANKFGAPAARNCYFPMPFNKKAKIEIINQGDLPFGLYFYIDYEMYKKPLPKDTLYFHANWNRNLPCRGWGDDLQVNSPEVQDISNLSGKDNYVLLDTKGKGHYVGCNLSVTHFQGSWWGEGDDMIYVDGEKVPSINGTGTEDYFGHAWGMQKNSFLYNGSIIHESDMPGYQVSYRFHLPDPVRFSKEIKVTIEHGHANHLSDDWASTAYWYQTLPSPKLSILPVEKRIPVVAKMDVPTLSDAEKPTLTKEQKEAYAKTEKRNEWYSAGKNKEMQLKFDKTHRAEKGNLADAKAVRSKYQKEND</sequence>
<dbReference type="EMBL" id="JBHTOM010000025">
    <property type="protein sequence ID" value="MFD1550370.1"/>
    <property type="molecule type" value="Genomic_DNA"/>
</dbReference>
<accession>A0ABW4H6R8</accession>
<dbReference type="Gene3D" id="2.60.120.1390">
    <property type="match status" value="1"/>
</dbReference>
<dbReference type="RefSeq" id="WP_125702057.1">
    <property type="nucleotide sequence ID" value="NZ_JBHTOM010000025.1"/>
</dbReference>
<keyword evidence="2" id="KW-0378">Hydrolase</keyword>
<name>A0ABW4H6R8_9LACO</name>
<reference evidence="3" key="1">
    <citation type="journal article" date="2019" name="Int. J. Syst. Evol. Microbiol.">
        <title>The Global Catalogue of Microorganisms (GCM) 10K type strain sequencing project: providing services to taxonomists for standard genome sequencing and annotation.</title>
        <authorList>
            <consortium name="The Broad Institute Genomics Platform"/>
            <consortium name="The Broad Institute Genome Sequencing Center for Infectious Disease"/>
            <person name="Wu L."/>
            <person name="Ma J."/>
        </authorList>
    </citation>
    <scope>NUCLEOTIDE SEQUENCE [LARGE SCALE GENOMIC DNA]</scope>
    <source>
        <strain evidence="3">CCM 8906</strain>
    </source>
</reference>
<evidence type="ECO:0000313" key="2">
    <source>
        <dbReference type="EMBL" id="MFD1550370.1"/>
    </source>
</evidence>
<dbReference type="Proteomes" id="UP001597195">
    <property type="component" value="Unassembled WGS sequence"/>
</dbReference>
<proteinExistence type="predicted"/>
<evidence type="ECO:0000256" key="1">
    <source>
        <dbReference type="SAM" id="MobiDB-lite"/>
    </source>
</evidence>
<dbReference type="GO" id="GO:0016787">
    <property type="term" value="F:hydrolase activity"/>
    <property type="evidence" value="ECO:0007669"/>
    <property type="project" value="UniProtKB-KW"/>
</dbReference>
<evidence type="ECO:0000313" key="3">
    <source>
        <dbReference type="Proteomes" id="UP001597195"/>
    </source>
</evidence>
<keyword evidence="3" id="KW-1185">Reference proteome</keyword>
<protein>
    <submittedName>
        <fullName evidence="2">Glycoside hydrolase family 172 protein</fullName>
    </submittedName>
</protein>
<feature type="compositionally biased region" description="Basic and acidic residues" evidence="1">
    <location>
        <begin position="422"/>
        <end position="434"/>
    </location>
</feature>
<dbReference type="InterPro" id="IPR021345">
    <property type="entry name" value="DUF2961"/>
</dbReference>
<organism evidence="2 3">
    <name type="scientific">Levilactobacillus fuyuanensis</name>
    <dbReference type="NCBI Taxonomy" id="2486022"/>
    <lineage>
        <taxon>Bacteria</taxon>
        <taxon>Bacillati</taxon>
        <taxon>Bacillota</taxon>
        <taxon>Bacilli</taxon>
        <taxon>Lactobacillales</taxon>
        <taxon>Lactobacillaceae</taxon>
        <taxon>Levilactobacillus</taxon>
    </lineage>
</organism>
<gene>
    <name evidence="2" type="ORF">ACFQ5T_11815</name>
</gene>
<dbReference type="Pfam" id="PF11175">
    <property type="entry name" value="DUF2961"/>
    <property type="match status" value="1"/>
</dbReference>
<comment type="caution">
    <text evidence="2">The sequence shown here is derived from an EMBL/GenBank/DDBJ whole genome shotgun (WGS) entry which is preliminary data.</text>
</comment>